<gene>
    <name evidence="3" type="ORF">FNK824_LOCUS10015</name>
    <name evidence="2" type="ORF">SEV965_LOCUS19044</name>
</gene>
<dbReference type="SUPFAM" id="SSF81383">
    <property type="entry name" value="F-box domain"/>
    <property type="match status" value="1"/>
</dbReference>
<evidence type="ECO:0000313" key="2">
    <source>
        <dbReference type="EMBL" id="CAF1162323.1"/>
    </source>
</evidence>
<dbReference type="Proteomes" id="UP000663874">
    <property type="component" value="Unassembled WGS sequence"/>
</dbReference>
<dbReference type="Pfam" id="PF00646">
    <property type="entry name" value="F-box"/>
    <property type="match status" value="1"/>
</dbReference>
<dbReference type="Gene3D" id="1.20.1280.50">
    <property type="match status" value="1"/>
</dbReference>
<reference evidence="2" key="1">
    <citation type="submission" date="2021-02" db="EMBL/GenBank/DDBJ databases">
        <authorList>
            <person name="Nowell W R."/>
        </authorList>
    </citation>
    <scope>NUCLEOTIDE SEQUENCE</scope>
</reference>
<dbReference type="InterPro" id="IPR001810">
    <property type="entry name" value="F-box_dom"/>
</dbReference>
<feature type="domain" description="F-box" evidence="1">
    <location>
        <begin position="5"/>
        <end position="56"/>
    </location>
</feature>
<dbReference type="PROSITE" id="PS50181">
    <property type="entry name" value="FBOX"/>
    <property type="match status" value="1"/>
</dbReference>
<comment type="caution">
    <text evidence="2">The sequence shown here is derived from an EMBL/GenBank/DDBJ whole genome shotgun (WGS) entry which is preliminary data.</text>
</comment>
<evidence type="ECO:0000313" key="4">
    <source>
        <dbReference type="Proteomes" id="UP000663889"/>
    </source>
</evidence>
<organism evidence="2 4">
    <name type="scientific">Rotaria sordida</name>
    <dbReference type="NCBI Taxonomy" id="392033"/>
    <lineage>
        <taxon>Eukaryota</taxon>
        <taxon>Metazoa</taxon>
        <taxon>Spiralia</taxon>
        <taxon>Gnathifera</taxon>
        <taxon>Rotifera</taxon>
        <taxon>Eurotatoria</taxon>
        <taxon>Bdelloidea</taxon>
        <taxon>Philodinida</taxon>
        <taxon>Philodinidae</taxon>
        <taxon>Rotaria</taxon>
    </lineage>
</organism>
<evidence type="ECO:0000313" key="3">
    <source>
        <dbReference type="EMBL" id="CAF3713963.1"/>
    </source>
</evidence>
<proteinExistence type="predicted"/>
<dbReference type="EMBL" id="CAJNOU010001167">
    <property type="protein sequence ID" value="CAF1162323.1"/>
    <property type="molecule type" value="Genomic_DNA"/>
</dbReference>
<evidence type="ECO:0000259" key="1">
    <source>
        <dbReference type="PROSITE" id="PS50181"/>
    </source>
</evidence>
<dbReference type="AlphaFoldDB" id="A0A814TI38"/>
<dbReference type="EMBL" id="CAJOBE010001095">
    <property type="protein sequence ID" value="CAF3713963.1"/>
    <property type="molecule type" value="Genomic_DNA"/>
</dbReference>
<dbReference type="Proteomes" id="UP000663889">
    <property type="component" value="Unassembled WGS sequence"/>
</dbReference>
<dbReference type="InterPro" id="IPR036047">
    <property type="entry name" value="F-box-like_dom_sf"/>
</dbReference>
<accession>A0A814TI38</accession>
<name>A0A814TI38_9BILA</name>
<sequence>MTMSTSSLDILPVEILHHILDNLDIQTILFSFRYVCKRFDSITTSYNYYNFNFESISKTRFLRICHMIPFEQVVSLTLSNRDKTHGQILLFISLFDINHFLRLRSLTLIRIEANDLKIFLDYTIHSSLISLSIDSQTLNISKNPVLNLLSSTIEHYTLQKLDLNMWPKNMQELQWPINCTISYLRIQNSITLNQFYIILQHSPCLQTIILKDFNANDTNENISTYLNPTSSLQLRSLICEGGRIQMDKLEPCLSLTPALVYLKLIGSGNLFNSSFDGYRWEHIIKNKLPLLEKFDFFVSVFTHVNFDTSYIEQITSLFQTSFWLDEKNCFVICDYIIYIHKVILYSLPICTSHFVYYSDKNKVSASNFTINNNNNNSIMMDNVKQLDIYLSKVIDTDEIEDVSYLQFRNVTELTLAIADKWPEGSFKFLSTTINLFNIVKLSLSVNFSYEYMPSIVHSINKLLKYAHNINILSLFDYWAPDDYRTSIETVCSMITPNIKHLHIRVKNSDDIKFIIENFKHLKSITFEHAQNFIFTNGKFVEYLPVMKRHVSRWENQYALHVWLDNN</sequence>
<protein>
    <recommendedName>
        <fullName evidence="1">F-box domain-containing protein</fullName>
    </recommendedName>
</protein>